<evidence type="ECO:0000313" key="3">
    <source>
        <dbReference type="Proteomes" id="UP000286576"/>
    </source>
</evidence>
<proteinExistence type="predicted"/>
<feature type="region of interest" description="Disordered" evidence="1">
    <location>
        <begin position="34"/>
        <end position="56"/>
    </location>
</feature>
<feature type="compositionally biased region" description="Low complexity" evidence="1">
    <location>
        <begin position="46"/>
        <end position="56"/>
    </location>
</feature>
<dbReference type="AlphaFoldDB" id="A0A418NXC3"/>
<organism evidence="2 3">
    <name type="scientific">Aurantiacibacter zhengii</name>
    <dbReference type="NCBI Taxonomy" id="2307003"/>
    <lineage>
        <taxon>Bacteria</taxon>
        <taxon>Pseudomonadati</taxon>
        <taxon>Pseudomonadota</taxon>
        <taxon>Alphaproteobacteria</taxon>
        <taxon>Sphingomonadales</taxon>
        <taxon>Erythrobacteraceae</taxon>
        <taxon>Aurantiacibacter</taxon>
    </lineage>
</organism>
<reference evidence="2 3" key="1">
    <citation type="submission" date="2018-08" db="EMBL/GenBank/DDBJ databases">
        <title>Erythrobacter zhengii sp.nov., a bacterium isolated from deep-sea sediment.</title>
        <authorList>
            <person name="Fang C."/>
            <person name="Wu Y.-H."/>
            <person name="Sun C."/>
            <person name="Wang H."/>
            <person name="Cheng H."/>
            <person name="Meng F.-X."/>
            <person name="Wang C.-S."/>
            <person name="Xu X.-W."/>
        </authorList>
    </citation>
    <scope>NUCLEOTIDE SEQUENCE [LARGE SCALE GENOMIC DNA]</scope>
    <source>
        <strain evidence="2 3">V18</strain>
    </source>
</reference>
<dbReference type="Proteomes" id="UP000286576">
    <property type="component" value="Unassembled WGS sequence"/>
</dbReference>
<sequence length="186" mass="19237">MASGPEGTCPMKFRHAFPLALVAASLAACNDSEDINEDPAATQPEPVLTSAPTPTAAPDGTALVTGSWDVNENPQGGAAYFGEPETDATLAIECDSLSGTVTLAIASDAAQPQPWRIDAGGEAARIDMAPRDSAMLPYLEAEIEGDLAIFHAFATPGEVVVLTSPDGERMQFPTHPGISRVLDACS</sequence>
<accession>A0A418NXC3</accession>
<protein>
    <submittedName>
        <fullName evidence="2">Uncharacterized protein</fullName>
    </submittedName>
</protein>
<evidence type="ECO:0000256" key="1">
    <source>
        <dbReference type="SAM" id="MobiDB-lite"/>
    </source>
</evidence>
<dbReference type="EMBL" id="QXFL01000001">
    <property type="protein sequence ID" value="RIV89238.1"/>
    <property type="molecule type" value="Genomic_DNA"/>
</dbReference>
<comment type="caution">
    <text evidence="2">The sequence shown here is derived from an EMBL/GenBank/DDBJ whole genome shotgun (WGS) entry which is preliminary data.</text>
</comment>
<evidence type="ECO:0000313" key="2">
    <source>
        <dbReference type="EMBL" id="RIV89238.1"/>
    </source>
</evidence>
<name>A0A418NXC3_9SPHN</name>
<keyword evidence="3" id="KW-1185">Reference proteome</keyword>
<gene>
    <name evidence="2" type="ORF">D2V07_03095</name>
</gene>